<comment type="similarity">
    <text evidence="1">Belongs to the proteasome subunit p55 family.</text>
</comment>
<dbReference type="InterPro" id="IPR040896">
    <property type="entry name" value="RPN5_C"/>
</dbReference>
<name>A0A9P7VCS0_9ASCO</name>
<dbReference type="InterPro" id="IPR036388">
    <property type="entry name" value="WH-like_DNA-bd_sf"/>
</dbReference>
<dbReference type="AlphaFoldDB" id="A0A9P7VCS0"/>
<dbReference type="OrthoDB" id="268763at2759"/>
<organism evidence="4 5">
    <name type="scientific">Scheffersomyces spartinae</name>
    <dbReference type="NCBI Taxonomy" id="45513"/>
    <lineage>
        <taxon>Eukaryota</taxon>
        <taxon>Fungi</taxon>
        <taxon>Dikarya</taxon>
        <taxon>Ascomycota</taxon>
        <taxon>Saccharomycotina</taxon>
        <taxon>Pichiomycetes</taxon>
        <taxon>Debaryomycetaceae</taxon>
        <taxon>Scheffersomyces</taxon>
    </lineage>
</organism>
<dbReference type="GeneID" id="66117417"/>
<dbReference type="EMBL" id="JAHMUF010000005">
    <property type="protein sequence ID" value="KAG7194934.1"/>
    <property type="molecule type" value="Genomic_DNA"/>
</dbReference>
<keyword evidence="5" id="KW-1185">Reference proteome</keyword>
<evidence type="ECO:0000256" key="1">
    <source>
        <dbReference type="ARBA" id="ARBA00006397"/>
    </source>
</evidence>
<dbReference type="InterPro" id="IPR054559">
    <property type="entry name" value="PSMD12-CSN4-like_N"/>
</dbReference>
<keyword evidence="2" id="KW-0647">Proteasome</keyword>
<dbReference type="SMART" id="SM00088">
    <property type="entry name" value="PINT"/>
    <property type="match status" value="1"/>
</dbReference>
<gene>
    <name evidence="4" type="ORF">KQ657_004043</name>
</gene>
<dbReference type="InterPro" id="IPR000717">
    <property type="entry name" value="PCI_dom"/>
</dbReference>
<reference evidence="4" key="1">
    <citation type="submission" date="2021-03" db="EMBL/GenBank/DDBJ databases">
        <authorList>
            <person name="Palmer J.M."/>
        </authorList>
    </citation>
    <scope>NUCLEOTIDE SEQUENCE</scope>
    <source>
        <strain evidence="4">ARV_011</strain>
    </source>
</reference>
<protein>
    <recommendedName>
        <fullName evidence="3">PCI domain-containing protein</fullName>
    </recommendedName>
</protein>
<dbReference type="PROSITE" id="PS50250">
    <property type="entry name" value="PCI"/>
    <property type="match status" value="1"/>
</dbReference>
<dbReference type="InterPro" id="IPR040134">
    <property type="entry name" value="PSMD12/CSN4"/>
</dbReference>
<proteinExistence type="inferred from homology"/>
<comment type="caution">
    <text evidence="4">The sequence shown here is derived from an EMBL/GenBank/DDBJ whole genome shotgun (WGS) entry which is preliminary data.</text>
</comment>
<dbReference type="RefSeq" id="XP_043050481.1">
    <property type="nucleotide sequence ID" value="XM_043194730.1"/>
</dbReference>
<dbReference type="PANTHER" id="PTHR10855:SF1">
    <property type="entry name" value="26S PROTEASOME NON-ATPASE REGULATORY SUBUNIT 12"/>
    <property type="match status" value="1"/>
</dbReference>
<sequence length="452" mass="53000">MSRDDPIKSEKDFTSILDEQFPIISQLSDYKEALDKYLVLEKQTRQSSDLVSSKRVLSEIVKCLYENRDWQYLNDSVVSLSKKHGQMKTAIQSFIREVIDKLDQLNDNDPEQLQWKKTIIETIRTVTDKKIFVEVERAKASRILSDIYLERDHDLDKAIEVLCELQVASYSLMDFPTKVEYILKQIELTLDKGDFAQAKILSRNILIKTLKSFPKADEYKATYLNYLIKISTHECDYIEIVKNALFLIDIPIITPEELKLAAVNIVYYIILAPYDNYQKDLIEKIKINPVISKSVDSKLFKLLTIFTTNELIHWSDLELQYKADYFDKCPIFQDEQNYKNLQKRIIEYNLRIFNEYYQCITLSRLAALLQSTELEAETYVSELVNKGMIYAKINRPKRIVIFSQDEKKRTGADINDLLNDWCYDIDKLLDEVDSIGHLINKEEMMYGIKQKA</sequence>
<evidence type="ECO:0000313" key="5">
    <source>
        <dbReference type="Proteomes" id="UP000790833"/>
    </source>
</evidence>
<evidence type="ECO:0000256" key="2">
    <source>
        <dbReference type="ARBA" id="ARBA00022942"/>
    </source>
</evidence>
<accession>A0A9P7VCS0</accession>
<evidence type="ECO:0000259" key="3">
    <source>
        <dbReference type="PROSITE" id="PS50250"/>
    </source>
</evidence>
<dbReference type="InterPro" id="IPR036390">
    <property type="entry name" value="WH_DNA-bd_sf"/>
</dbReference>
<dbReference type="PANTHER" id="PTHR10855">
    <property type="entry name" value="26S PROTEASOME NON-ATPASE REGULATORY SUBUNIT 12/COP9 SIGNALOSOME COMPLEX SUBUNIT 4"/>
    <property type="match status" value="1"/>
</dbReference>
<dbReference type="Pfam" id="PF01399">
    <property type="entry name" value="PCI"/>
    <property type="match status" value="1"/>
</dbReference>
<dbReference type="GO" id="GO:0005737">
    <property type="term" value="C:cytoplasm"/>
    <property type="evidence" value="ECO:0007669"/>
    <property type="project" value="TreeGrafter"/>
</dbReference>
<dbReference type="GO" id="GO:0008541">
    <property type="term" value="C:proteasome regulatory particle, lid subcomplex"/>
    <property type="evidence" value="ECO:0007669"/>
    <property type="project" value="TreeGrafter"/>
</dbReference>
<dbReference type="Gene3D" id="1.10.10.10">
    <property type="entry name" value="Winged helix-like DNA-binding domain superfamily/Winged helix DNA-binding domain"/>
    <property type="match status" value="1"/>
</dbReference>
<dbReference type="Proteomes" id="UP000790833">
    <property type="component" value="Unassembled WGS sequence"/>
</dbReference>
<dbReference type="Pfam" id="PF18098">
    <property type="entry name" value="RPN5_C"/>
    <property type="match status" value="1"/>
</dbReference>
<dbReference type="Pfam" id="PF22241">
    <property type="entry name" value="PSMD12-CSN4_N"/>
    <property type="match status" value="1"/>
</dbReference>
<feature type="domain" description="PCI" evidence="3">
    <location>
        <begin position="239"/>
        <end position="407"/>
    </location>
</feature>
<dbReference type="SUPFAM" id="SSF46785">
    <property type="entry name" value="Winged helix' DNA-binding domain"/>
    <property type="match status" value="1"/>
</dbReference>
<dbReference type="FunFam" id="1.10.10.10:FF:000070">
    <property type="entry name" value="26S proteasome non-ATPase regulatory subunit 12"/>
    <property type="match status" value="1"/>
</dbReference>
<dbReference type="GO" id="GO:0005634">
    <property type="term" value="C:nucleus"/>
    <property type="evidence" value="ECO:0007669"/>
    <property type="project" value="UniProtKB-ARBA"/>
</dbReference>
<evidence type="ECO:0000313" key="4">
    <source>
        <dbReference type="EMBL" id="KAG7194934.1"/>
    </source>
</evidence>